<evidence type="ECO:0000313" key="2">
    <source>
        <dbReference type="Proteomes" id="UP001230876"/>
    </source>
</evidence>
<proteinExistence type="predicted"/>
<reference evidence="1" key="1">
    <citation type="journal article" date="2020" name="Viruses">
        <title>Molecular Characterisation of a Novel and Highly Divergent Passerine Adenovirus 1.</title>
        <authorList>
            <person name="Athukorala A."/>
            <person name="Forwood J.K."/>
            <person name="Phalen D.N."/>
            <person name="Sarker S."/>
        </authorList>
    </citation>
    <scope>NUCLEOTIDE SEQUENCE</scope>
    <source>
        <strain evidence="1">AU2787</strain>
    </source>
</reference>
<protein>
    <submittedName>
        <fullName evidence="1">ORF14</fullName>
    </submittedName>
</protein>
<dbReference type="EMBL" id="MT674683">
    <property type="protein sequence ID" value="QOJ53970.1"/>
    <property type="molecule type" value="Genomic_DNA"/>
</dbReference>
<organism evidence="1 2">
    <name type="scientific">Passerine adenovirus 1</name>
    <dbReference type="NCBI Taxonomy" id="2779174"/>
    <lineage>
        <taxon>Viruses</taxon>
        <taxon>Varidnaviria</taxon>
        <taxon>Bamfordvirae</taxon>
        <taxon>Preplasmiviricota</taxon>
        <taxon>Polisuviricotina</taxon>
        <taxon>Pharingeaviricetes</taxon>
        <taxon>Rowavirales</taxon>
        <taxon>Adenoviridae</taxon>
        <taxon>Barthadenovirus</taxon>
    </lineage>
</organism>
<sequence>MPLRSHSIARFGLTARVEHAVHLLKAVIRPRTRFLNY</sequence>
<evidence type="ECO:0000313" key="1">
    <source>
        <dbReference type="EMBL" id="QOJ53970.1"/>
    </source>
</evidence>
<dbReference type="Proteomes" id="UP001230876">
    <property type="component" value="Segment"/>
</dbReference>
<accession>A0A7L9DIU6</accession>
<keyword evidence="2" id="KW-1185">Reference proteome</keyword>
<name>A0A7L9DIU6_9ADEN</name>